<proteinExistence type="predicted"/>
<comment type="caution">
    <text evidence="3">The sequence shown here is derived from an EMBL/GenBank/DDBJ whole genome shotgun (WGS) entry which is preliminary data.</text>
</comment>
<feature type="compositionally biased region" description="Polar residues" evidence="1">
    <location>
        <begin position="1"/>
        <end position="19"/>
    </location>
</feature>
<evidence type="ECO:0000313" key="4">
    <source>
        <dbReference type="Proteomes" id="UP000175829"/>
    </source>
</evidence>
<dbReference type="Proteomes" id="UP000175829">
    <property type="component" value="Unassembled WGS sequence"/>
</dbReference>
<feature type="domain" description="DUF397" evidence="2">
    <location>
        <begin position="11"/>
        <end position="66"/>
    </location>
</feature>
<evidence type="ECO:0000313" key="3">
    <source>
        <dbReference type="EMBL" id="OEU99796.1"/>
    </source>
</evidence>
<dbReference type="AlphaFoldDB" id="A0A1E7K7I0"/>
<name>A0A1E7K7I0_9ACTN</name>
<dbReference type="Pfam" id="PF04149">
    <property type="entry name" value="DUF397"/>
    <property type="match status" value="1"/>
</dbReference>
<dbReference type="EMBL" id="LJGV01000022">
    <property type="protein sequence ID" value="OEU99796.1"/>
    <property type="molecule type" value="Genomic_DNA"/>
</dbReference>
<protein>
    <recommendedName>
        <fullName evidence="2">DUF397 domain-containing protein</fullName>
    </recommendedName>
</protein>
<evidence type="ECO:0000259" key="2">
    <source>
        <dbReference type="Pfam" id="PF04149"/>
    </source>
</evidence>
<sequence>MTGQPHPNSTQWHKSSYSNGDGGECVEVALPAHGGLVTVRDTKAGPGGHVLTFPASQWGRFLARARSSAGHVDVLREIEPFSD</sequence>
<gene>
    <name evidence="3" type="ORF">AN217_20500</name>
</gene>
<evidence type="ECO:0000256" key="1">
    <source>
        <dbReference type="SAM" id="MobiDB-lite"/>
    </source>
</evidence>
<dbReference type="InterPro" id="IPR007278">
    <property type="entry name" value="DUF397"/>
</dbReference>
<reference evidence="3 4" key="1">
    <citation type="journal article" date="2016" name="Front. Microbiol.">
        <title>Comparative Genomics Analysis of Streptomyces Species Reveals Their Adaptation to the Marine Environment and Their Diversity at the Genomic Level.</title>
        <authorList>
            <person name="Tian X."/>
            <person name="Zhang Z."/>
            <person name="Yang T."/>
            <person name="Chen M."/>
            <person name="Li J."/>
            <person name="Chen F."/>
            <person name="Yang J."/>
            <person name="Li W."/>
            <person name="Zhang B."/>
            <person name="Zhang Z."/>
            <person name="Wu J."/>
            <person name="Zhang C."/>
            <person name="Long L."/>
            <person name="Xiao J."/>
        </authorList>
    </citation>
    <scope>NUCLEOTIDE SEQUENCE [LARGE SCALE GENOMIC DNA]</scope>
    <source>
        <strain evidence="3 4">SCSIO M10379</strain>
    </source>
</reference>
<accession>A0A1E7K7I0</accession>
<dbReference type="RefSeq" id="WP_069992527.1">
    <property type="nucleotide sequence ID" value="NZ_LJGV01000022.1"/>
</dbReference>
<feature type="region of interest" description="Disordered" evidence="1">
    <location>
        <begin position="1"/>
        <end position="20"/>
    </location>
</feature>
<organism evidence="3 4">
    <name type="scientific">Streptomyces qinglanensis</name>
    <dbReference type="NCBI Taxonomy" id="943816"/>
    <lineage>
        <taxon>Bacteria</taxon>
        <taxon>Bacillati</taxon>
        <taxon>Actinomycetota</taxon>
        <taxon>Actinomycetes</taxon>
        <taxon>Kitasatosporales</taxon>
        <taxon>Streptomycetaceae</taxon>
        <taxon>Streptomyces</taxon>
    </lineage>
</organism>